<dbReference type="Proteomes" id="UP000193675">
    <property type="component" value="Unassembled WGS sequence"/>
</dbReference>
<gene>
    <name evidence="2" type="ORF">B7H17_19870</name>
    <name evidence="3" type="ORF">ID616_31980</name>
</gene>
<feature type="signal peptide" evidence="1">
    <location>
        <begin position="1"/>
        <end position="20"/>
    </location>
</feature>
<dbReference type="Proteomes" id="UP000516786">
    <property type="component" value="Plasmid pZXPA-20-602k"/>
</dbReference>
<proteinExistence type="predicted"/>
<evidence type="ECO:0000313" key="5">
    <source>
        <dbReference type="Proteomes" id="UP000516786"/>
    </source>
</evidence>
<evidence type="ECO:0000256" key="1">
    <source>
        <dbReference type="SAM" id="SignalP"/>
    </source>
</evidence>
<dbReference type="EMBL" id="CP061724">
    <property type="protein sequence ID" value="QOD01216.1"/>
    <property type="molecule type" value="Genomic_DNA"/>
</dbReference>
<protein>
    <submittedName>
        <fullName evidence="2">Uncharacterized protein</fullName>
    </submittedName>
</protein>
<dbReference type="AlphaFoldDB" id="A0A1X0ZWB7"/>
<feature type="chain" id="PRO_5011905282" evidence="1">
    <location>
        <begin position="21"/>
        <end position="106"/>
    </location>
</feature>
<reference evidence="2 4" key="1">
    <citation type="submission" date="2017-04" db="EMBL/GenBank/DDBJ databases">
        <title>Presence of VIM-2 positive Pseudomonas species in chickens and their surrounding environment.</title>
        <authorList>
            <person name="Zhang R."/>
        </authorList>
    </citation>
    <scope>NUCLEOTIDE SEQUENCE [LARGE SCALE GENOMIC DNA]</scope>
    <source>
        <strain evidence="2 4">DZ-C18</strain>
    </source>
</reference>
<dbReference type="RefSeq" id="WP_084851986.1">
    <property type="nucleotide sequence ID" value="NZ_CP061724.1"/>
</dbReference>
<dbReference type="EMBL" id="NBWC01000031">
    <property type="protein sequence ID" value="ORL61971.1"/>
    <property type="molecule type" value="Genomic_DNA"/>
</dbReference>
<accession>A0A1X0ZWB7</accession>
<reference evidence="3 5" key="2">
    <citation type="submission" date="2020-09" db="EMBL/GenBank/DDBJ databases">
        <title>Co-existence of a novel multidrug-resistance efflux pump with carbapenem resistance gene blaVIM-2 in one megaplasmid in Pseudomonas putida.</title>
        <authorList>
            <person name="Peng K."/>
            <person name="Li R."/>
        </authorList>
    </citation>
    <scope>NUCLEOTIDE SEQUENCE [LARGE SCALE GENOMIC DNA]</scope>
    <source>
        <strain evidence="3 5">ZXPA-20</strain>
        <plasmid evidence="3 5">pZXPA-20-602k</plasmid>
    </source>
</reference>
<geneLocation type="plasmid" evidence="3 5">
    <name>pZXPA-20-602k</name>
</geneLocation>
<keyword evidence="1" id="KW-0732">Signal</keyword>
<evidence type="ECO:0000313" key="2">
    <source>
        <dbReference type="EMBL" id="ORL61971.1"/>
    </source>
</evidence>
<sequence>MNYLSVLATFCLVLCGTAQAETISIPVEVMDVPLEQSTPSKWVRYEGLSSEKAAHVVKEAGKQGADCHEFKGGLLVCRYPGDEPKSVGVDWNKLQGDGLKEALDGL</sequence>
<name>A0A1X0ZWB7_PSEPU</name>
<evidence type="ECO:0000313" key="3">
    <source>
        <dbReference type="EMBL" id="QOD01216.1"/>
    </source>
</evidence>
<evidence type="ECO:0000313" key="4">
    <source>
        <dbReference type="Proteomes" id="UP000193675"/>
    </source>
</evidence>
<organism evidence="2 4">
    <name type="scientific">Pseudomonas putida</name>
    <name type="common">Arthrobacter siderocapsulatus</name>
    <dbReference type="NCBI Taxonomy" id="303"/>
    <lineage>
        <taxon>Bacteria</taxon>
        <taxon>Pseudomonadati</taxon>
        <taxon>Pseudomonadota</taxon>
        <taxon>Gammaproteobacteria</taxon>
        <taxon>Pseudomonadales</taxon>
        <taxon>Pseudomonadaceae</taxon>
        <taxon>Pseudomonas</taxon>
    </lineage>
</organism>
<keyword evidence="3" id="KW-0614">Plasmid</keyword>